<protein>
    <submittedName>
        <fullName evidence="1">Uncharacterized protein</fullName>
    </submittedName>
</protein>
<dbReference type="InParanoid" id="A0A0D0D2E8"/>
<keyword evidence="2" id="KW-1185">Reference proteome</keyword>
<organism evidence="1 2">
    <name type="scientific">Paxillus rubicundulus Ve08.2h10</name>
    <dbReference type="NCBI Taxonomy" id="930991"/>
    <lineage>
        <taxon>Eukaryota</taxon>
        <taxon>Fungi</taxon>
        <taxon>Dikarya</taxon>
        <taxon>Basidiomycota</taxon>
        <taxon>Agaricomycotina</taxon>
        <taxon>Agaricomycetes</taxon>
        <taxon>Agaricomycetidae</taxon>
        <taxon>Boletales</taxon>
        <taxon>Paxilineae</taxon>
        <taxon>Paxillaceae</taxon>
        <taxon>Paxillus</taxon>
    </lineage>
</organism>
<gene>
    <name evidence="1" type="ORF">PAXRUDRAFT_668959</name>
</gene>
<dbReference type="HOGENOM" id="CLU_056758_1_0_1"/>
<name>A0A0D0D2E8_9AGAM</name>
<dbReference type="STRING" id="930991.A0A0D0D2E8"/>
<sequence length="310" mass="34033">MRPPKSLVKSLSIQTSSGPRFPQMCRSTFQSTLPKQTRPYPSETRSTLTLCGRHHDSHLSLSGRSMLPMFTPNNHEPNGSEDVSDQEWEIRTGRAIYILQQTLPDFFQVGLVCNVDPTEGPDIVNVSPSGSGDVERIYSPKIRLSYTPPVALPSPFPSTLSLEGLPLYMASSAFIRHTMKTLYSDLRVELRKFAIQSSPTSTQISPAAVTHTHLKREKKIFISLSVYGTTRVSGGLGEWQIDSTYAFSPVSGLITVHTINSIHPTPHQAAYDALRASLSSVFGIGGVGDIRPGELRAVDTEDTKGEMCGW</sequence>
<dbReference type="EMBL" id="KN825487">
    <property type="protein sequence ID" value="KIK90672.1"/>
    <property type="molecule type" value="Genomic_DNA"/>
</dbReference>
<dbReference type="Proteomes" id="UP000054538">
    <property type="component" value="Unassembled WGS sequence"/>
</dbReference>
<reference evidence="1 2" key="1">
    <citation type="submission" date="2014-04" db="EMBL/GenBank/DDBJ databases">
        <authorList>
            <consortium name="DOE Joint Genome Institute"/>
            <person name="Kuo A."/>
            <person name="Kohler A."/>
            <person name="Jargeat P."/>
            <person name="Nagy L.G."/>
            <person name="Floudas D."/>
            <person name="Copeland A."/>
            <person name="Barry K.W."/>
            <person name="Cichocki N."/>
            <person name="Veneault-Fourrey C."/>
            <person name="LaButti K."/>
            <person name="Lindquist E.A."/>
            <person name="Lipzen A."/>
            <person name="Lundell T."/>
            <person name="Morin E."/>
            <person name="Murat C."/>
            <person name="Sun H."/>
            <person name="Tunlid A."/>
            <person name="Henrissat B."/>
            <person name="Grigoriev I.V."/>
            <person name="Hibbett D.S."/>
            <person name="Martin F."/>
            <person name="Nordberg H.P."/>
            <person name="Cantor M.N."/>
            <person name="Hua S.X."/>
        </authorList>
    </citation>
    <scope>NUCLEOTIDE SEQUENCE [LARGE SCALE GENOMIC DNA]</scope>
    <source>
        <strain evidence="1 2">Ve08.2h10</strain>
    </source>
</reference>
<accession>A0A0D0D2E8</accession>
<reference evidence="2" key="2">
    <citation type="submission" date="2015-01" db="EMBL/GenBank/DDBJ databases">
        <title>Evolutionary Origins and Diversification of the Mycorrhizal Mutualists.</title>
        <authorList>
            <consortium name="DOE Joint Genome Institute"/>
            <consortium name="Mycorrhizal Genomics Consortium"/>
            <person name="Kohler A."/>
            <person name="Kuo A."/>
            <person name="Nagy L.G."/>
            <person name="Floudas D."/>
            <person name="Copeland A."/>
            <person name="Barry K.W."/>
            <person name="Cichocki N."/>
            <person name="Veneault-Fourrey C."/>
            <person name="LaButti K."/>
            <person name="Lindquist E.A."/>
            <person name="Lipzen A."/>
            <person name="Lundell T."/>
            <person name="Morin E."/>
            <person name="Murat C."/>
            <person name="Riley R."/>
            <person name="Ohm R."/>
            <person name="Sun H."/>
            <person name="Tunlid A."/>
            <person name="Henrissat B."/>
            <person name="Grigoriev I.V."/>
            <person name="Hibbett D.S."/>
            <person name="Martin F."/>
        </authorList>
    </citation>
    <scope>NUCLEOTIDE SEQUENCE [LARGE SCALE GENOMIC DNA]</scope>
    <source>
        <strain evidence="2">Ve08.2h10</strain>
    </source>
</reference>
<evidence type="ECO:0000313" key="1">
    <source>
        <dbReference type="EMBL" id="KIK90672.1"/>
    </source>
</evidence>
<dbReference type="AlphaFoldDB" id="A0A0D0D2E8"/>
<evidence type="ECO:0000313" key="2">
    <source>
        <dbReference type="Proteomes" id="UP000054538"/>
    </source>
</evidence>
<dbReference type="OrthoDB" id="1099063at2759"/>
<proteinExistence type="predicted"/>